<dbReference type="HOGENOM" id="CLU_1867004_0_0_1"/>
<keyword evidence="1" id="KW-0732">Signal</keyword>
<dbReference type="PANTHER" id="PTHR22989">
    <property type="entry name" value="UNCHARACTERIZED DUF13 C.ELEGANS"/>
    <property type="match status" value="1"/>
</dbReference>
<dbReference type="PANTHER" id="PTHR22989:SF5">
    <property type="entry name" value="METHYLTRANSFERASE FKBM DOMAIN-CONTAINING PROTEIN"/>
    <property type="match status" value="1"/>
</dbReference>
<dbReference type="OrthoDB" id="5775722at2759"/>
<reference evidence="2" key="1">
    <citation type="submission" date="2007-07" db="EMBL/GenBank/DDBJ databases">
        <title>PCAP assembly of the Caenorhabditis remanei genome.</title>
        <authorList>
            <consortium name="The Caenorhabditis remanei Sequencing Consortium"/>
            <person name="Wilson R.K."/>
        </authorList>
    </citation>
    <scope>NUCLEOTIDE SEQUENCE [LARGE SCALE GENOMIC DNA]</scope>
    <source>
        <strain evidence="2">PB4641</strain>
    </source>
</reference>
<sequence length="137" mass="15592">MRQKNVTKLFAAIFVSLFLCLIVNSRNQSMYRIRMSAVEHVAKNYSAWNDCLIKNISIYNGKPDELWGNLSKGIKLCENSKEIKGISIVDYGNTDETKRHITPKHNKPSVIISLGIGHDTLAEQKLIKVFSPVFFCF</sequence>
<dbReference type="Proteomes" id="UP000008281">
    <property type="component" value="Unassembled WGS sequence"/>
</dbReference>
<dbReference type="EMBL" id="DS268425">
    <property type="protein sequence ID" value="EFO92456.1"/>
    <property type="molecule type" value="Genomic_DNA"/>
</dbReference>
<dbReference type="AlphaFoldDB" id="E3M5D0"/>
<evidence type="ECO:0000313" key="3">
    <source>
        <dbReference type="Proteomes" id="UP000008281"/>
    </source>
</evidence>
<dbReference type="STRING" id="31234.E3M5D0"/>
<evidence type="ECO:0000313" key="2">
    <source>
        <dbReference type="EMBL" id="EFO92456.1"/>
    </source>
</evidence>
<dbReference type="eggNOG" id="ENOG502R12F">
    <property type="taxonomic scope" value="Eukaryota"/>
</dbReference>
<dbReference type="InParanoid" id="E3M5D0"/>
<name>E3M5D0_CAERE</name>
<proteinExistence type="predicted"/>
<accession>E3M5D0</accession>
<feature type="signal peptide" evidence="1">
    <location>
        <begin position="1"/>
        <end position="25"/>
    </location>
</feature>
<organism evidence="3">
    <name type="scientific">Caenorhabditis remanei</name>
    <name type="common">Caenorhabditis vulgaris</name>
    <dbReference type="NCBI Taxonomy" id="31234"/>
    <lineage>
        <taxon>Eukaryota</taxon>
        <taxon>Metazoa</taxon>
        <taxon>Ecdysozoa</taxon>
        <taxon>Nematoda</taxon>
        <taxon>Chromadorea</taxon>
        <taxon>Rhabditida</taxon>
        <taxon>Rhabditina</taxon>
        <taxon>Rhabditomorpha</taxon>
        <taxon>Rhabditoidea</taxon>
        <taxon>Rhabditidae</taxon>
        <taxon>Peloderinae</taxon>
        <taxon>Caenorhabditis</taxon>
    </lineage>
</organism>
<feature type="chain" id="PRO_5003176154" evidence="1">
    <location>
        <begin position="26"/>
        <end position="137"/>
    </location>
</feature>
<evidence type="ECO:0000256" key="1">
    <source>
        <dbReference type="SAM" id="SignalP"/>
    </source>
</evidence>
<keyword evidence="3" id="KW-1185">Reference proteome</keyword>
<gene>
    <name evidence="2" type="ORF">CRE_10890</name>
</gene>
<protein>
    <submittedName>
        <fullName evidence="2">Uncharacterized protein</fullName>
    </submittedName>
</protein>